<dbReference type="Proteomes" id="UP000505377">
    <property type="component" value="Chromosome"/>
</dbReference>
<protein>
    <submittedName>
        <fullName evidence="2">Alpha/beta hydrolase</fullName>
    </submittedName>
</protein>
<dbReference type="GO" id="GO:0004806">
    <property type="term" value="F:triacylglycerol lipase activity"/>
    <property type="evidence" value="ECO:0007669"/>
    <property type="project" value="TreeGrafter"/>
</dbReference>
<dbReference type="Gene3D" id="3.40.50.1820">
    <property type="entry name" value="alpha/beta hydrolase"/>
    <property type="match status" value="1"/>
</dbReference>
<dbReference type="RefSeq" id="WP_172155328.1">
    <property type="nucleotide sequence ID" value="NZ_CP053564.1"/>
</dbReference>
<dbReference type="PANTHER" id="PTHR43433:SF5">
    <property type="entry name" value="AB HYDROLASE-1 DOMAIN-CONTAINING PROTEIN"/>
    <property type="match status" value="1"/>
</dbReference>
<dbReference type="InterPro" id="IPR000073">
    <property type="entry name" value="AB_hydrolase_1"/>
</dbReference>
<dbReference type="SUPFAM" id="SSF53474">
    <property type="entry name" value="alpha/beta-Hydrolases"/>
    <property type="match status" value="1"/>
</dbReference>
<dbReference type="InterPro" id="IPR029058">
    <property type="entry name" value="AB_hydrolase_fold"/>
</dbReference>
<dbReference type="AlphaFoldDB" id="A0A6M6JEY7"/>
<dbReference type="InterPro" id="IPR050471">
    <property type="entry name" value="AB_hydrolase"/>
</dbReference>
<keyword evidence="2" id="KW-0378">Hydrolase</keyword>
<dbReference type="EMBL" id="CP053564">
    <property type="protein sequence ID" value="QJY45372.1"/>
    <property type="molecule type" value="Genomic_DNA"/>
</dbReference>
<sequence length="251" mass="26933">MESGYADVNGLHMYYEIHGEGGTPLVLLHGGVMTIDLTYAGLIPTLATRHRVIAVEFQAHGRTADIDRDMTYPALAGDVVALLDHLGVDRAHVMGHSMGGGTALELAVSHPDRLLSVVPISASVRPEGSHPDLADPGTYVTSTRMPTAQDFADMSEAYARLSPHPERFEQLPMRTMTTVEGWTGWTDEQLAAITAPVLVVLGDHDFTTAAHGAVMQELIPGSQLAVLPGTTHMQAPRRADLLLPMLAAFLD</sequence>
<dbReference type="PRINTS" id="PR00111">
    <property type="entry name" value="ABHYDROLASE"/>
</dbReference>
<feature type="domain" description="AB hydrolase-1" evidence="1">
    <location>
        <begin position="24"/>
        <end position="136"/>
    </location>
</feature>
<evidence type="ECO:0000313" key="3">
    <source>
        <dbReference type="Proteomes" id="UP000505377"/>
    </source>
</evidence>
<dbReference type="Pfam" id="PF00561">
    <property type="entry name" value="Abhydrolase_1"/>
    <property type="match status" value="1"/>
</dbReference>
<dbReference type="GO" id="GO:0046503">
    <property type="term" value="P:glycerolipid catabolic process"/>
    <property type="evidence" value="ECO:0007669"/>
    <property type="project" value="TreeGrafter"/>
</dbReference>
<dbReference type="PANTHER" id="PTHR43433">
    <property type="entry name" value="HYDROLASE, ALPHA/BETA FOLD FAMILY PROTEIN"/>
    <property type="match status" value="1"/>
</dbReference>
<accession>A0A6M6JEY7</accession>
<organism evidence="2 3">
    <name type="scientific">Pseudonocardia broussonetiae</name>
    <dbReference type="NCBI Taxonomy" id="2736640"/>
    <lineage>
        <taxon>Bacteria</taxon>
        <taxon>Bacillati</taxon>
        <taxon>Actinomycetota</taxon>
        <taxon>Actinomycetes</taxon>
        <taxon>Pseudonocardiales</taxon>
        <taxon>Pseudonocardiaceae</taxon>
        <taxon>Pseudonocardia</taxon>
    </lineage>
</organism>
<keyword evidence="3" id="KW-1185">Reference proteome</keyword>
<name>A0A6M6JEY7_9PSEU</name>
<reference evidence="2 3" key="1">
    <citation type="submission" date="2020-05" db="EMBL/GenBank/DDBJ databases">
        <authorList>
            <person name="Mo P."/>
        </authorList>
    </citation>
    <scope>NUCLEOTIDE SEQUENCE [LARGE SCALE GENOMIC DNA]</scope>
    <source>
        <strain evidence="2 3">Gen01</strain>
    </source>
</reference>
<proteinExistence type="predicted"/>
<dbReference type="KEGG" id="pbro:HOP40_05690"/>
<evidence type="ECO:0000259" key="1">
    <source>
        <dbReference type="Pfam" id="PF00561"/>
    </source>
</evidence>
<gene>
    <name evidence="2" type="ORF">HOP40_05690</name>
</gene>
<evidence type="ECO:0000313" key="2">
    <source>
        <dbReference type="EMBL" id="QJY45372.1"/>
    </source>
</evidence>